<reference evidence="1" key="2">
    <citation type="submission" date="2025-09" db="UniProtKB">
        <authorList>
            <consortium name="Ensembl"/>
        </authorList>
    </citation>
    <scope>IDENTIFICATION</scope>
</reference>
<dbReference type="Proteomes" id="UP000261560">
    <property type="component" value="Unplaced"/>
</dbReference>
<dbReference type="AlphaFoldDB" id="A0A3B3CPL0"/>
<dbReference type="Ensembl" id="ENSOMET00000028487.1">
    <property type="protein sequence ID" value="ENSOMEP00000019285.1"/>
    <property type="gene ID" value="ENSOMEG00000021105.1"/>
</dbReference>
<accession>A0A3B3CPL0</accession>
<organism evidence="1 2">
    <name type="scientific">Oryzias melastigma</name>
    <name type="common">Marine medaka</name>
    <dbReference type="NCBI Taxonomy" id="30732"/>
    <lineage>
        <taxon>Eukaryota</taxon>
        <taxon>Metazoa</taxon>
        <taxon>Chordata</taxon>
        <taxon>Craniata</taxon>
        <taxon>Vertebrata</taxon>
        <taxon>Euteleostomi</taxon>
        <taxon>Actinopterygii</taxon>
        <taxon>Neopterygii</taxon>
        <taxon>Teleostei</taxon>
        <taxon>Neoteleostei</taxon>
        <taxon>Acanthomorphata</taxon>
        <taxon>Ovalentaria</taxon>
        <taxon>Atherinomorphae</taxon>
        <taxon>Beloniformes</taxon>
        <taxon>Adrianichthyidae</taxon>
        <taxon>Oryziinae</taxon>
        <taxon>Oryzias</taxon>
    </lineage>
</organism>
<dbReference type="PaxDb" id="30732-ENSOMEP00000019285"/>
<evidence type="ECO:0000313" key="1">
    <source>
        <dbReference type="Ensembl" id="ENSOMEP00000019285.1"/>
    </source>
</evidence>
<proteinExistence type="predicted"/>
<evidence type="ECO:0000313" key="2">
    <source>
        <dbReference type="Proteomes" id="UP000261560"/>
    </source>
</evidence>
<sequence length="77" mass="8518">MFSYGGQKLPSSSSGSCFTMTKKKIIPSLTNRGVIINYNNYLIFVVDDSIHVLLILNDSINLTKTSLSKTSICMTPR</sequence>
<keyword evidence="2" id="KW-1185">Reference proteome</keyword>
<name>A0A3B3CPL0_ORYME</name>
<reference evidence="1" key="1">
    <citation type="submission" date="2025-08" db="UniProtKB">
        <authorList>
            <consortium name="Ensembl"/>
        </authorList>
    </citation>
    <scope>IDENTIFICATION</scope>
</reference>
<protein>
    <submittedName>
        <fullName evidence="1">Uncharacterized protein</fullName>
    </submittedName>
</protein>